<comment type="subcellular location">
    <subcellularLocation>
        <location evidence="1">Membrane</location>
        <topology evidence="1">Multi-pass membrane protein</topology>
    </subcellularLocation>
</comment>
<dbReference type="Proteomes" id="UP000183200">
    <property type="component" value="Unassembled WGS sequence"/>
</dbReference>
<sequence length="159" mass="18180">MDTIAKRPNPSKKREAYLMILYTVFILFWLYSAGSKLYDFDTFKQEMHSQVFPNGISNLLSYAIPAFEIMIAGLLVYSTTRLLGMTLSFLLMLMFTAYVGLALLDAYRFMPCNCIGLLGQHASWGANFILNLFIVIVAAIGLILTFKHRERRKEKDMNV</sequence>
<evidence type="ECO:0000256" key="5">
    <source>
        <dbReference type="SAM" id="Phobius"/>
    </source>
</evidence>
<dbReference type="EMBL" id="FNGY01000001">
    <property type="protein sequence ID" value="SDL57720.1"/>
    <property type="molecule type" value="Genomic_DNA"/>
</dbReference>
<keyword evidence="8" id="KW-1185">Reference proteome</keyword>
<feature type="domain" description="Methylamine utilisation protein MauE" evidence="6">
    <location>
        <begin position="17"/>
        <end position="143"/>
    </location>
</feature>
<feature type="transmembrane region" description="Helical" evidence="5">
    <location>
        <begin position="59"/>
        <end position="77"/>
    </location>
</feature>
<dbReference type="GO" id="GO:0030416">
    <property type="term" value="P:methylamine metabolic process"/>
    <property type="evidence" value="ECO:0007669"/>
    <property type="project" value="InterPro"/>
</dbReference>
<evidence type="ECO:0000256" key="3">
    <source>
        <dbReference type="ARBA" id="ARBA00022989"/>
    </source>
</evidence>
<dbReference type="AlphaFoldDB" id="A0A1G9L6Y0"/>
<dbReference type="OrthoDB" id="673785at2"/>
<feature type="transmembrane region" description="Helical" evidence="5">
    <location>
        <begin position="82"/>
        <end position="104"/>
    </location>
</feature>
<accession>A0A1G9L6Y0</accession>
<evidence type="ECO:0000256" key="4">
    <source>
        <dbReference type="ARBA" id="ARBA00023136"/>
    </source>
</evidence>
<organism evidence="7 8">
    <name type="scientific">Pedobacter steynii</name>
    <dbReference type="NCBI Taxonomy" id="430522"/>
    <lineage>
        <taxon>Bacteria</taxon>
        <taxon>Pseudomonadati</taxon>
        <taxon>Bacteroidota</taxon>
        <taxon>Sphingobacteriia</taxon>
        <taxon>Sphingobacteriales</taxon>
        <taxon>Sphingobacteriaceae</taxon>
        <taxon>Pedobacter</taxon>
    </lineage>
</organism>
<feature type="transmembrane region" description="Helical" evidence="5">
    <location>
        <begin position="124"/>
        <end position="146"/>
    </location>
</feature>
<proteinExistence type="predicted"/>
<dbReference type="GO" id="GO:0016020">
    <property type="term" value="C:membrane"/>
    <property type="evidence" value="ECO:0007669"/>
    <property type="project" value="UniProtKB-SubCell"/>
</dbReference>
<dbReference type="InterPro" id="IPR009908">
    <property type="entry name" value="Methylamine_util_MauE"/>
</dbReference>
<keyword evidence="2 5" id="KW-0812">Transmembrane</keyword>
<feature type="transmembrane region" description="Helical" evidence="5">
    <location>
        <begin position="16"/>
        <end position="34"/>
    </location>
</feature>
<keyword evidence="3 5" id="KW-1133">Transmembrane helix</keyword>
<dbReference type="Pfam" id="PF07291">
    <property type="entry name" value="MauE"/>
    <property type="match status" value="1"/>
</dbReference>
<name>A0A1G9L6Y0_9SPHI</name>
<dbReference type="RefSeq" id="WP_083361668.1">
    <property type="nucleotide sequence ID" value="NZ_FNGY01000001.1"/>
</dbReference>
<evidence type="ECO:0000259" key="6">
    <source>
        <dbReference type="Pfam" id="PF07291"/>
    </source>
</evidence>
<reference evidence="8" key="1">
    <citation type="submission" date="2016-10" db="EMBL/GenBank/DDBJ databases">
        <authorList>
            <person name="Varghese N."/>
            <person name="Submissions S."/>
        </authorList>
    </citation>
    <scope>NUCLEOTIDE SEQUENCE [LARGE SCALE GENOMIC DNA]</scope>
    <source>
        <strain evidence="8">DSM 19110</strain>
    </source>
</reference>
<protein>
    <recommendedName>
        <fullName evidence="6">Methylamine utilisation protein MauE domain-containing protein</fullName>
    </recommendedName>
</protein>
<keyword evidence="4 5" id="KW-0472">Membrane</keyword>
<evidence type="ECO:0000313" key="8">
    <source>
        <dbReference type="Proteomes" id="UP000183200"/>
    </source>
</evidence>
<evidence type="ECO:0000256" key="2">
    <source>
        <dbReference type="ARBA" id="ARBA00022692"/>
    </source>
</evidence>
<evidence type="ECO:0000256" key="1">
    <source>
        <dbReference type="ARBA" id="ARBA00004141"/>
    </source>
</evidence>
<evidence type="ECO:0000313" key="7">
    <source>
        <dbReference type="EMBL" id="SDL57720.1"/>
    </source>
</evidence>
<gene>
    <name evidence="7" type="ORF">SAMN05421820_101796</name>
</gene>